<dbReference type="InterPro" id="IPR026444">
    <property type="entry name" value="Secre_tail"/>
</dbReference>
<dbReference type="EMBL" id="QVID01000001">
    <property type="protein sequence ID" value="RFN58910.1"/>
    <property type="molecule type" value="Genomic_DNA"/>
</dbReference>
<dbReference type="OrthoDB" id="1393468at2"/>
<organism evidence="3 4">
    <name type="scientific">Marixanthomonas ophiurae</name>
    <dbReference type="NCBI Taxonomy" id="387659"/>
    <lineage>
        <taxon>Bacteria</taxon>
        <taxon>Pseudomonadati</taxon>
        <taxon>Bacteroidota</taxon>
        <taxon>Flavobacteriia</taxon>
        <taxon>Flavobacteriales</taxon>
        <taxon>Flavobacteriaceae</taxon>
        <taxon>Marixanthomonas</taxon>
    </lineage>
</organism>
<keyword evidence="1" id="KW-0732">Signal</keyword>
<accession>A0A3E1Q9V2</accession>
<evidence type="ECO:0000259" key="2">
    <source>
        <dbReference type="Pfam" id="PF18962"/>
    </source>
</evidence>
<protein>
    <submittedName>
        <fullName evidence="3">T9SS C-terminal target domain-containing protein</fullName>
    </submittedName>
</protein>
<evidence type="ECO:0000313" key="4">
    <source>
        <dbReference type="Proteomes" id="UP000261082"/>
    </source>
</evidence>
<name>A0A3E1Q9V2_9FLAO</name>
<comment type="caution">
    <text evidence="3">The sequence shown here is derived from an EMBL/GenBank/DDBJ whole genome shotgun (WGS) entry which is preliminary data.</text>
</comment>
<dbReference type="RefSeq" id="WP_117157933.1">
    <property type="nucleotide sequence ID" value="NZ_QVID01000001.1"/>
</dbReference>
<dbReference type="NCBIfam" id="TIGR04183">
    <property type="entry name" value="Por_Secre_tail"/>
    <property type="match status" value="1"/>
</dbReference>
<sequence>MKHAITLISILLISITGFSQIDRTVLSNQIVPAEVERTPELEQLFAEAKVLETTGTAAEINANRLAIKEAWMAVSPEIAALYKPVDNGGALPETMENLAINGIYFPDVIKERDAVPQIRDWDTDRLLLDEFVDGGVDIEVTQNGDIYISAFQNNIEFGGDFDIIFIYRSLDGGQTFQQWQAANVTAPMRKMQIISMDGDGDDYLLAYLYTESGNFQVWRWNMDNGNFDAQVISGDVSDFSVDRNYPVATNAQQVFATYQKMTTCTEVHSARSTVGSYGFDWVDEVSESNTCGEQVDFTYGLNGVVYTTYTGATSGSLYANVNSDYNDPTSWGARETIELGGGQETINPTIAAARNSLASDKVIIWASQRDAGTSDSFDGIGYLRENEGTYALFSNFASGGSNWNIAHTDSWVRKVNGTEVIRTAYVRDNIDNSENDLNRSLTFNGTGFDIFEQVADTDIDVFDGFPSATAETDDQLPCMAFAGTSGGGSFGYGLYFDAKTEILGTQDNIIEGLSYYPNPANEVLNIHAENNIDTIALYSLLGQEVLKAYPDNREFIVNTASLTSGIYVMEIRVNGQTETYKIIKE</sequence>
<reference evidence="3 4" key="1">
    <citation type="journal article" date="2007" name="Int. J. Syst. Evol. Microbiol.">
        <title>Marixanthomonas ophiurae gen. nov., sp. nov., a marine bacterium of the family Flavobacteriaceae isolated from a deep-sea brittle star.</title>
        <authorList>
            <person name="Romanenko L.A."/>
            <person name="Uchino M."/>
            <person name="Frolova G.M."/>
            <person name="Mikhailov V.V."/>
        </authorList>
    </citation>
    <scope>NUCLEOTIDE SEQUENCE [LARGE SCALE GENOMIC DNA]</scope>
    <source>
        <strain evidence="3 4">KMM 3046</strain>
    </source>
</reference>
<dbReference type="Pfam" id="PF18962">
    <property type="entry name" value="Por_Secre_tail"/>
    <property type="match status" value="1"/>
</dbReference>
<proteinExistence type="predicted"/>
<evidence type="ECO:0000313" key="3">
    <source>
        <dbReference type="EMBL" id="RFN58910.1"/>
    </source>
</evidence>
<gene>
    <name evidence="3" type="ORF">DZ858_02170</name>
</gene>
<feature type="domain" description="Secretion system C-terminal sorting" evidence="2">
    <location>
        <begin position="516"/>
        <end position="583"/>
    </location>
</feature>
<dbReference type="AlphaFoldDB" id="A0A3E1Q9V2"/>
<evidence type="ECO:0000256" key="1">
    <source>
        <dbReference type="ARBA" id="ARBA00022729"/>
    </source>
</evidence>
<keyword evidence="4" id="KW-1185">Reference proteome</keyword>
<dbReference type="Proteomes" id="UP000261082">
    <property type="component" value="Unassembled WGS sequence"/>
</dbReference>